<feature type="region of interest" description="Disordered" evidence="1">
    <location>
        <begin position="23"/>
        <end position="79"/>
    </location>
</feature>
<reference evidence="2" key="2">
    <citation type="submission" date="2004-02" db="EMBL/GenBank/DDBJ databases">
        <authorList>
            <consortium name="Genoscope"/>
            <consortium name="Whitehead Institute Centre for Genome Research"/>
        </authorList>
    </citation>
    <scope>NUCLEOTIDE SEQUENCE</scope>
</reference>
<protein>
    <submittedName>
        <fullName evidence="2">(spotted green pufferfish) hypothetical protein</fullName>
    </submittedName>
</protein>
<comment type="caution">
    <text evidence="2">The sequence shown here is derived from an EMBL/GenBank/DDBJ whole genome shotgun (WGS) entry which is preliminary data.</text>
</comment>
<evidence type="ECO:0000256" key="1">
    <source>
        <dbReference type="SAM" id="MobiDB-lite"/>
    </source>
</evidence>
<accession>Q4SM31</accession>
<dbReference type="AlphaFoldDB" id="Q4SM31"/>
<proteinExistence type="predicted"/>
<reference evidence="2" key="1">
    <citation type="journal article" date="2004" name="Nature">
        <title>Genome duplication in the teleost fish Tetraodon nigroviridis reveals the early vertebrate proto-karyotype.</title>
        <authorList>
            <person name="Jaillon O."/>
            <person name="Aury J.-M."/>
            <person name="Brunet F."/>
            <person name="Petit J.-L."/>
            <person name="Stange-Thomann N."/>
            <person name="Mauceli E."/>
            <person name="Bouneau L."/>
            <person name="Fischer C."/>
            <person name="Ozouf-Costaz C."/>
            <person name="Bernot A."/>
            <person name="Nicaud S."/>
            <person name="Jaffe D."/>
            <person name="Fisher S."/>
            <person name="Lutfalla G."/>
            <person name="Dossat C."/>
            <person name="Segurens B."/>
            <person name="Dasilva C."/>
            <person name="Salanoubat M."/>
            <person name="Levy M."/>
            <person name="Boudet N."/>
            <person name="Castellano S."/>
            <person name="Anthouard V."/>
            <person name="Jubin C."/>
            <person name="Castelli V."/>
            <person name="Katinka M."/>
            <person name="Vacherie B."/>
            <person name="Biemont C."/>
            <person name="Skalli Z."/>
            <person name="Cattolico L."/>
            <person name="Poulain J."/>
            <person name="De Berardinis V."/>
            <person name="Cruaud C."/>
            <person name="Duprat S."/>
            <person name="Brottier P."/>
            <person name="Coutanceau J.-P."/>
            <person name="Gouzy J."/>
            <person name="Parra G."/>
            <person name="Lardier G."/>
            <person name="Chapple C."/>
            <person name="McKernan K.J."/>
            <person name="McEwan P."/>
            <person name="Bosak S."/>
            <person name="Kellis M."/>
            <person name="Volff J.-N."/>
            <person name="Guigo R."/>
            <person name="Zody M.C."/>
            <person name="Mesirov J."/>
            <person name="Lindblad-Toh K."/>
            <person name="Birren B."/>
            <person name="Nusbaum C."/>
            <person name="Kahn D."/>
            <person name="Robinson-Rechavi M."/>
            <person name="Laudet V."/>
            <person name="Schachter V."/>
            <person name="Quetier F."/>
            <person name="Saurin W."/>
            <person name="Scarpelli C."/>
            <person name="Wincker P."/>
            <person name="Lander E.S."/>
            <person name="Weissenbach J."/>
            <person name="Roest Crollius H."/>
        </authorList>
    </citation>
    <scope>NUCLEOTIDE SEQUENCE [LARGE SCALE GENOMIC DNA]</scope>
</reference>
<feature type="compositionally biased region" description="Low complexity" evidence="1">
    <location>
        <begin position="31"/>
        <end position="45"/>
    </location>
</feature>
<evidence type="ECO:0000313" key="2">
    <source>
        <dbReference type="EMBL" id="CAF98301.1"/>
    </source>
</evidence>
<gene>
    <name evidence="2" type="ORF">GSTENG00015955001</name>
</gene>
<organism evidence="2">
    <name type="scientific">Tetraodon nigroviridis</name>
    <name type="common">Spotted green pufferfish</name>
    <name type="synonym">Chelonodon nigroviridis</name>
    <dbReference type="NCBI Taxonomy" id="99883"/>
    <lineage>
        <taxon>Eukaryota</taxon>
        <taxon>Metazoa</taxon>
        <taxon>Chordata</taxon>
        <taxon>Craniata</taxon>
        <taxon>Vertebrata</taxon>
        <taxon>Euteleostomi</taxon>
        <taxon>Actinopterygii</taxon>
        <taxon>Neopterygii</taxon>
        <taxon>Teleostei</taxon>
        <taxon>Neoteleostei</taxon>
        <taxon>Acanthomorphata</taxon>
        <taxon>Eupercaria</taxon>
        <taxon>Tetraodontiformes</taxon>
        <taxon>Tetradontoidea</taxon>
        <taxon>Tetraodontidae</taxon>
        <taxon>Tetraodon</taxon>
    </lineage>
</organism>
<dbReference type="KEGG" id="tng:GSTEN00015955G001"/>
<name>Q4SM31_TETNG</name>
<sequence>MASALRSCTLPLSHTLPPLCPPFPGHIRPDSSSSHSYSARSASGAGVTSAEELPPQRIEDVTSVSFPMDKVTEGGVGVG</sequence>
<dbReference type="EMBL" id="CAAE01014555">
    <property type="protein sequence ID" value="CAF98301.1"/>
    <property type="molecule type" value="Genomic_DNA"/>
</dbReference>